<proteinExistence type="inferred from homology"/>
<dbReference type="PROSITE" id="PS00455">
    <property type="entry name" value="AMP_BINDING"/>
    <property type="match status" value="1"/>
</dbReference>
<comment type="similarity">
    <text evidence="1">Belongs to the ATP-dependent AMP-binding enzyme family.</text>
</comment>
<name>A0AAD9PAX1_RIDPI</name>
<dbReference type="Proteomes" id="UP001209878">
    <property type="component" value="Unassembled WGS sequence"/>
</dbReference>
<evidence type="ECO:0000259" key="3">
    <source>
        <dbReference type="Pfam" id="PF00501"/>
    </source>
</evidence>
<gene>
    <name evidence="4" type="ORF">NP493_54g04048</name>
</gene>
<dbReference type="InterPro" id="IPR000873">
    <property type="entry name" value="AMP-dep_synth/lig_dom"/>
</dbReference>
<keyword evidence="5" id="KW-1185">Reference proteome</keyword>
<organism evidence="4 5">
    <name type="scientific">Ridgeia piscesae</name>
    <name type="common">Tubeworm</name>
    <dbReference type="NCBI Taxonomy" id="27915"/>
    <lineage>
        <taxon>Eukaryota</taxon>
        <taxon>Metazoa</taxon>
        <taxon>Spiralia</taxon>
        <taxon>Lophotrochozoa</taxon>
        <taxon>Annelida</taxon>
        <taxon>Polychaeta</taxon>
        <taxon>Sedentaria</taxon>
        <taxon>Canalipalpata</taxon>
        <taxon>Sabellida</taxon>
        <taxon>Siboglinidae</taxon>
        <taxon>Ridgeia</taxon>
    </lineage>
</organism>
<dbReference type="SUPFAM" id="SSF56801">
    <property type="entry name" value="Acetyl-CoA synthetase-like"/>
    <property type="match status" value="1"/>
</dbReference>
<dbReference type="Gene3D" id="3.40.50.980">
    <property type="match status" value="2"/>
</dbReference>
<accession>A0AAD9PAX1</accession>
<reference evidence="4" key="1">
    <citation type="journal article" date="2023" name="Mol. Biol. Evol.">
        <title>Third-Generation Sequencing Reveals the Adaptive Role of the Epigenome in Three Deep-Sea Polychaetes.</title>
        <authorList>
            <person name="Perez M."/>
            <person name="Aroh O."/>
            <person name="Sun Y."/>
            <person name="Lan Y."/>
            <person name="Juniper S.K."/>
            <person name="Young C.R."/>
            <person name="Angers B."/>
            <person name="Qian P.Y."/>
        </authorList>
    </citation>
    <scope>NUCLEOTIDE SEQUENCE</scope>
    <source>
        <strain evidence="4">R07B-5</strain>
    </source>
</reference>
<dbReference type="AlphaFoldDB" id="A0AAD9PAX1"/>
<keyword evidence="2" id="KW-0436">Ligase</keyword>
<comment type="caution">
    <text evidence="4">The sequence shown here is derived from an EMBL/GenBank/DDBJ whole genome shotgun (WGS) entry which is preliminary data.</text>
</comment>
<feature type="domain" description="AMP-dependent synthetase/ligase" evidence="3">
    <location>
        <begin position="29"/>
        <end position="126"/>
    </location>
</feature>
<sequence length="132" mass="14398">MGESPGCESLATLTKTGYLLPAADNDDRHLEVNPSTDTAIILFSSGTTGLSKGVQLTHYNFVAVMLIISQPALCTHTTDHMVVFQPLSHVFGLHIVIEALSLGRTVHLLPRFQFDVYLDVVSKFKVITPCQS</sequence>
<protein>
    <recommendedName>
        <fullName evidence="3">AMP-dependent synthetase/ligase domain-containing protein</fullName>
    </recommendedName>
</protein>
<dbReference type="PANTHER" id="PTHR24096:SF149">
    <property type="entry name" value="AMP-BINDING DOMAIN-CONTAINING PROTEIN-RELATED"/>
    <property type="match status" value="1"/>
</dbReference>
<dbReference type="GO" id="GO:0016405">
    <property type="term" value="F:CoA-ligase activity"/>
    <property type="evidence" value="ECO:0007669"/>
    <property type="project" value="TreeGrafter"/>
</dbReference>
<evidence type="ECO:0000313" key="4">
    <source>
        <dbReference type="EMBL" id="KAK2191332.1"/>
    </source>
</evidence>
<evidence type="ECO:0000256" key="1">
    <source>
        <dbReference type="ARBA" id="ARBA00006432"/>
    </source>
</evidence>
<dbReference type="EMBL" id="JAODUO010000054">
    <property type="protein sequence ID" value="KAK2191332.1"/>
    <property type="molecule type" value="Genomic_DNA"/>
</dbReference>
<evidence type="ECO:0000256" key="2">
    <source>
        <dbReference type="ARBA" id="ARBA00022598"/>
    </source>
</evidence>
<dbReference type="Pfam" id="PF00501">
    <property type="entry name" value="AMP-binding"/>
    <property type="match status" value="1"/>
</dbReference>
<dbReference type="PANTHER" id="PTHR24096">
    <property type="entry name" value="LONG-CHAIN-FATTY-ACID--COA LIGASE"/>
    <property type="match status" value="1"/>
</dbReference>
<evidence type="ECO:0000313" key="5">
    <source>
        <dbReference type="Proteomes" id="UP001209878"/>
    </source>
</evidence>
<dbReference type="InterPro" id="IPR020845">
    <property type="entry name" value="AMP-binding_CS"/>
</dbReference>